<evidence type="ECO:0000259" key="2">
    <source>
        <dbReference type="Pfam" id="PF02463"/>
    </source>
</evidence>
<dbReference type="EMBL" id="MHJJ01000014">
    <property type="protein sequence ID" value="OGY65219.1"/>
    <property type="molecule type" value="Genomic_DNA"/>
</dbReference>
<sequence>MHLKRLELVGFKSFAPKTILEFPAGITAIVGPNGSGKSNVIDAIRWLLGEREAKNIRGAKAEDLIFAGTPQRPRLGMAQATIIFDNASRFFPVDYAEVAITRRVSRDGVSEYFLNGAAMRLKDIIDFFAKARLGTKGFSIINQGNSDLFVRVLPKERRAMLEEILGLRQFQLKKHDAELKLQTTKFNVEKVKAMLEELLPHLRLLRRQAGKWEKQEELQKELKTLENQYFGVRLASIQEELKEFEPLLKDLDKKIDNKFAELKELQIELKKVEQGQPKGDKGFDEFKKRQQELLSRRAAIQRELGRLEAEAEFLLSNAKTGFKESELLQMLEETKKIIKNALDQEDAAVFKNLLRDLLNKIENLLSKGSKELESRKIEVENSQRKLSNELLILDKELEDLRGLEDKLTAQLGEFNNIFKKAFEGVESKKDEIAELSNQKNKILFDKERVNLKLQELENQAAQAGRKLEEFAPAPKEANADLSNIERRLFRLRAEIAGIGEIDESLIKEAQDTEARYNFLSSQLQDLEKASEDLYQLIKELDEKIHHGFTESLKSINEEFNKYFRLMFGGGKGKLILIKPLSKDEHDAEKAEAGESVEETAAEADEDIEHSVDHGGLDIEVNIPRKRISGLDMLSGGEKSLVSIAALFALISVSPPPFLVLDEADAALDEHNTRKFAELVREFSKKTQFLLVTHNRATMEVADILYGVTMQEDGTSRVLSLKLE</sequence>
<dbReference type="InterPro" id="IPR027417">
    <property type="entry name" value="P-loop_NTPase"/>
</dbReference>
<protein>
    <recommendedName>
        <fullName evidence="2">RecF/RecN/SMC N-terminal domain-containing protein</fullName>
    </recommendedName>
</protein>
<dbReference type="SUPFAM" id="SSF52540">
    <property type="entry name" value="P-loop containing nucleoside triphosphate hydrolases"/>
    <property type="match status" value="1"/>
</dbReference>
<evidence type="ECO:0000313" key="3">
    <source>
        <dbReference type="EMBL" id="OGY65219.1"/>
    </source>
</evidence>
<accession>A0A1G1ZL94</accession>
<dbReference type="InterPro" id="IPR003395">
    <property type="entry name" value="RecF/RecN/SMC_N"/>
</dbReference>
<organism evidence="3 4">
    <name type="scientific">Candidatus Harrisonbacteria bacterium RIFCSPLOWO2_01_FULL_44_18</name>
    <dbReference type="NCBI Taxonomy" id="1798407"/>
    <lineage>
        <taxon>Bacteria</taxon>
        <taxon>Candidatus Harrisoniibacteriota</taxon>
    </lineage>
</organism>
<dbReference type="PANTHER" id="PTHR43977">
    <property type="entry name" value="STRUCTURAL MAINTENANCE OF CHROMOSOMES PROTEIN 3"/>
    <property type="match status" value="1"/>
</dbReference>
<comment type="caution">
    <text evidence="3">The sequence shown here is derived from an EMBL/GenBank/DDBJ whole genome shotgun (WGS) entry which is preliminary data.</text>
</comment>
<feature type="domain" description="RecF/RecN/SMC N-terminal" evidence="2">
    <location>
        <begin position="2"/>
        <end position="715"/>
    </location>
</feature>
<dbReference type="Gene3D" id="3.40.50.300">
    <property type="entry name" value="P-loop containing nucleotide triphosphate hydrolases"/>
    <property type="match status" value="2"/>
</dbReference>
<reference evidence="3 4" key="1">
    <citation type="journal article" date="2016" name="Nat. Commun.">
        <title>Thousands of microbial genomes shed light on interconnected biogeochemical processes in an aquifer system.</title>
        <authorList>
            <person name="Anantharaman K."/>
            <person name="Brown C.T."/>
            <person name="Hug L.A."/>
            <person name="Sharon I."/>
            <person name="Castelle C.J."/>
            <person name="Probst A.J."/>
            <person name="Thomas B.C."/>
            <person name="Singh A."/>
            <person name="Wilkins M.J."/>
            <person name="Karaoz U."/>
            <person name="Brodie E.L."/>
            <person name="Williams K.H."/>
            <person name="Hubbard S.S."/>
            <person name="Banfield J.F."/>
        </authorList>
    </citation>
    <scope>NUCLEOTIDE SEQUENCE [LARGE SCALE GENOMIC DNA]</scope>
</reference>
<keyword evidence="1" id="KW-0175">Coiled coil</keyword>
<gene>
    <name evidence="3" type="ORF">A3A16_00820</name>
</gene>
<dbReference type="Proteomes" id="UP000177942">
    <property type="component" value="Unassembled WGS sequence"/>
</dbReference>
<dbReference type="AlphaFoldDB" id="A0A1G1ZL94"/>
<dbReference type="STRING" id="1798407.A3A16_00820"/>
<proteinExistence type="predicted"/>
<feature type="coiled-coil region" evidence="1">
    <location>
        <begin position="215"/>
        <end position="389"/>
    </location>
</feature>
<evidence type="ECO:0000313" key="4">
    <source>
        <dbReference type="Proteomes" id="UP000177942"/>
    </source>
</evidence>
<evidence type="ECO:0000256" key="1">
    <source>
        <dbReference type="SAM" id="Coils"/>
    </source>
</evidence>
<feature type="coiled-coil region" evidence="1">
    <location>
        <begin position="509"/>
        <end position="543"/>
    </location>
</feature>
<name>A0A1G1ZL94_9BACT</name>
<feature type="coiled-coil region" evidence="1">
    <location>
        <begin position="439"/>
        <end position="466"/>
    </location>
</feature>
<dbReference type="Pfam" id="PF02463">
    <property type="entry name" value="SMC_N"/>
    <property type="match status" value="1"/>
</dbReference>